<protein>
    <recommendedName>
        <fullName evidence="3">Lipoprotein</fullName>
    </recommendedName>
</protein>
<evidence type="ECO:0000313" key="2">
    <source>
        <dbReference type="Proteomes" id="UP000036102"/>
    </source>
</evidence>
<dbReference type="PROSITE" id="PS51257">
    <property type="entry name" value="PROKAR_LIPOPROTEIN"/>
    <property type="match status" value="1"/>
</dbReference>
<accession>A0A0J7LXX0</accession>
<dbReference type="AlphaFoldDB" id="A0A0J7LXX0"/>
<sequence>MKRLIGLSVTAFSLVLAGCGKESDQLPVDGRDFDGVEYSEPAPYTGKVIDGYLNNARVWLDMDGDSQFTPGPLVIELDNGETATLASGEPTAMSGPGGRFSLDIAELELEPTLGPDLDPRDYPLYAVALPGKTLEETWSGKVPVARAFLMSAQPGVRNVTPLTTLARYRGLAGLGSFLEAQAGVAASLADLNLVRDYILAQDERSHAYARALAKFMASQIPDAYNKLLAEDGSDGAEPYLSREAVFLLGLSLVRNAGDVIAVVDAAAQGGYANVDVDALQLPRVALELDDPVLLTSQRIYSEPANQGTLPALRTGLDISAELRFDYTQGGQLVSVSAKGCLAPSMPELARLVRVNGYMANLETQWLPAVALSSQSRETYKTEGVDERLIFDWDNQRIYFETSTSCHEPAGILAGSSELGGSPEVAYRWTKEGGELVELVADYAGGVTRTLVPDNTLLPDGTEAPQVFPGYRILEDGVQKEAVTLTSEIATCDPQLDAGTASQVVTGYLSYNFAGHEPQPTGFTDLLLEFDTRDFSGPEHPDHPDLRLLRYGFLDPALSGLERVTGDGGFEWAMNYPGSDASGFVAEQPNLISRAFLKRYNSVVDCGRSMDDLPSAAYAQVEYSYQRLSEYLVDSLK</sequence>
<dbReference type="OrthoDB" id="5713052at2"/>
<evidence type="ECO:0000313" key="1">
    <source>
        <dbReference type="EMBL" id="KMQ73735.1"/>
    </source>
</evidence>
<dbReference type="STRING" id="1658765.Msub_20955"/>
<dbReference type="RefSeq" id="WP_048497951.1">
    <property type="nucleotide sequence ID" value="NZ_LFBU01000002.1"/>
</dbReference>
<evidence type="ECO:0008006" key="3">
    <source>
        <dbReference type="Google" id="ProtNLM"/>
    </source>
</evidence>
<keyword evidence="2" id="KW-1185">Reference proteome</keyword>
<proteinExistence type="predicted"/>
<name>A0A0J7LXX0_9GAMM</name>
<dbReference type="EMBL" id="LFBU01000002">
    <property type="protein sequence ID" value="KMQ73735.1"/>
    <property type="molecule type" value="Genomic_DNA"/>
</dbReference>
<reference evidence="1 2" key="1">
    <citation type="submission" date="2015-06" db="EMBL/GenBank/DDBJ databases">
        <title>Marinobacter subterrani, a genetically tractable neutrophilic iron-oxidizing strain isolated from the Soudan Iron Mine.</title>
        <authorList>
            <person name="Bonis B.M."/>
            <person name="Gralnick J.A."/>
        </authorList>
    </citation>
    <scope>NUCLEOTIDE SEQUENCE [LARGE SCALE GENOMIC DNA]</scope>
    <source>
        <strain evidence="1 2">JG233</strain>
    </source>
</reference>
<organism evidence="1 2">
    <name type="scientific">Marinobacter subterrani</name>
    <dbReference type="NCBI Taxonomy" id="1658765"/>
    <lineage>
        <taxon>Bacteria</taxon>
        <taxon>Pseudomonadati</taxon>
        <taxon>Pseudomonadota</taxon>
        <taxon>Gammaproteobacteria</taxon>
        <taxon>Pseudomonadales</taxon>
        <taxon>Marinobacteraceae</taxon>
        <taxon>Marinobacter</taxon>
    </lineage>
</organism>
<comment type="caution">
    <text evidence="1">The sequence shown here is derived from an EMBL/GenBank/DDBJ whole genome shotgun (WGS) entry which is preliminary data.</text>
</comment>
<dbReference type="PATRIC" id="fig|1658765.3.peg.4213"/>
<dbReference type="Proteomes" id="UP000036102">
    <property type="component" value="Unassembled WGS sequence"/>
</dbReference>
<gene>
    <name evidence="1" type="ORF">Msub_20955</name>
</gene>